<gene>
    <name evidence="1" type="ORF">GCM10010406_38130</name>
</gene>
<protein>
    <submittedName>
        <fullName evidence="1">DUF5996 family protein</fullName>
    </submittedName>
</protein>
<dbReference type="EMBL" id="BAAATA010000024">
    <property type="protein sequence ID" value="GAA2497970.1"/>
    <property type="molecule type" value="Genomic_DNA"/>
</dbReference>
<accession>A0ABN3MD22</accession>
<evidence type="ECO:0000313" key="1">
    <source>
        <dbReference type="EMBL" id="GAA2497970.1"/>
    </source>
</evidence>
<keyword evidence="2" id="KW-1185">Reference proteome</keyword>
<dbReference type="Proteomes" id="UP001501358">
    <property type="component" value="Unassembled WGS sequence"/>
</dbReference>
<evidence type="ECO:0000313" key="2">
    <source>
        <dbReference type="Proteomes" id="UP001501358"/>
    </source>
</evidence>
<reference evidence="1 2" key="1">
    <citation type="journal article" date="2019" name="Int. J. Syst. Evol. Microbiol.">
        <title>The Global Catalogue of Microorganisms (GCM) 10K type strain sequencing project: providing services to taxonomists for standard genome sequencing and annotation.</title>
        <authorList>
            <consortium name="The Broad Institute Genomics Platform"/>
            <consortium name="The Broad Institute Genome Sequencing Center for Infectious Disease"/>
            <person name="Wu L."/>
            <person name="Ma J."/>
        </authorList>
    </citation>
    <scope>NUCLEOTIDE SEQUENCE [LARGE SCALE GENOMIC DNA]</scope>
    <source>
        <strain evidence="1 2">JCM 6307</strain>
    </source>
</reference>
<name>A0ABN3MD22_9ACTN</name>
<comment type="caution">
    <text evidence="1">The sequence shown here is derived from an EMBL/GenBank/DDBJ whole genome shotgun (WGS) entry which is preliminary data.</text>
</comment>
<proteinExistence type="predicted"/>
<sequence>MDAGAAVSSPWPSLPVAQWQATRDTLHLWTQVVGKVRLARTPLSNHWWNSTLYVTARGLTTSLVPYAPGRGFQMDFDFLAHRLDILTTSGDTRSVDLVPRPVADFHADVARRLDDLGLTTETWPVPVEIEGAIPFPEDRVHMAYDAEQAHRFWLSLVEAHRVFSVFRGRFVGKASPVHFFWGALDLAVTRFSGRPAPPYPRSAPNCGPHVMREAYSHEVSSAGYWPGGEDEGVFYSYAYPEPDGFREFPVTPAGAYYNEELGEFVLPYREVRTAEDPDGTLLEFLQSTYEAAATLAHWDRADLERDSA</sequence>
<dbReference type="Pfam" id="PF19459">
    <property type="entry name" value="DUF5996"/>
    <property type="match status" value="1"/>
</dbReference>
<dbReference type="RefSeq" id="WP_344384402.1">
    <property type="nucleotide sequence ID" value="NZ_BAAATA010000024.1"/>
</dbReference>
<dbReference type="InterPro" id="IPR046038">
    <property type="entry name" value="DUF5996"/>
</dbReference>
<organism evidence="1 2">
    <name type="scientific">Streptomyces thermolineatus</name>
    <dbReference type="NCBI Taxonomy" id="44033"/>
    <lineage>
        <taxon>Bacteria</taxon>
        <taxon>Bacillati</taxon>
        <taxon>Actinomycetota</taxon>
        <taxon>Actinomycetes</taxon>
        <taxon>Kitasatosporales</taxon>
        <taxon>Streptomycetaceae</taxon>
        <taxon>Streptomyces</taxon>
    </lineage>
</organism>